<dbReference type="AlphaFoldDB" id="A0A9P8P4D0"/>
<dbReference type="GeneID" id="70235740"/>
<name>A0A9P8P4D0_9ASCO</name>
<sequence>MAVSTVPGAKEIVRTLGSSSLTLAQKRFKAALDEPYADQPSTGLIEAPEETNRKFPPVSRTYGKVCATRSITENKFTSYNRLT</sequence>
<reference evidence="1" key="2">
    <citation type="submission" date="2021-01" db="EMBL/GenBank/DDBJ databases">
        <authorList>
            <person name="Schikora-Tamarit M.A."/>
        </authorList>
    </citation>
    <scope>NUCLEOTIDE SEQUENCE</scope>
    <source>
        <strain evidence="1">CBS6075</strain>
    </source>
</reference>
<dbReference type="RefSeq" id="XP_046060792.1">
    <property type="nucleotide sequence ID" value="XM_046204782.1"/>
</dbReference>
<accession>A0A9P8P4D0</accession>
<evidence type="ECO:0000313" key="2">
    <source>
        <dbReference type="Proteomes" id="UP000769157"/>
    </source>
</evidence>
<proteinExistence type="predicted"/>
<protein>
    <submittedName>
        <fullName evidence="1">Uncharacterized protein</fullName>
    </submittedName>
</protein>
<dbReference type="EMBL" id="JAEUBE010000295">
    <property type="protein sequence ID" value="KAH3665588.1"/>
    <property type="molecule type" value="Genomic_DNA"/>
</dbReference>
<organism evidence="1 2">
    <name type="scientific">Ogataea philodendri</name>
    <dbReference type="NCBI Taxonomy" id="1378263"/>
    <lineage>
        <taxon>Eukaryota</taxon>
        <taxon>Fungi</taxon>
        <taxon>Dikarya</taxon>
        <taxon>Ascomycota</taxon>
        <taxon>Saccharomycotina</taxon>
        <taxon>Pichiomycetes</taxon>
        <taxon>Pichiales</taxon>
        <taxon>Pichiaceae</taxon>
        <taxon>Ogataea</taxon>
    </lineage>
</organism>
<keyword evidence="2" id="KW-1185">Reference proteome</keyword>
<evidence type="ECO:0000313" key="1">
    <source>
        <dbReference type="EMBL" id="KAH3665588.1"/>
    </source>
</evidence>
<gene>
    <name evidence="1" type="ORF">OGAPHI_003775</name>
</gene>
<dbReference type="Proteomes" id="UP000769157">
    <property type="component" value="Unassembled WGS sequence"/>
</dbReference>
<reference evidence="1" key="1">
    <citation type="journal article" date="2021" name="Open Biol.">
        <title>Shared evolutionary footprints suggest mitochondrial oxidative damage underlies multiple complex I losses in fungi.</title>
        <authorList>
            <person name="Schikora-Tamarit M.A."/>
            <person name="Marcet-Houben M."/>
            <person name="Nosek J."/>
            <person name="Gabaldon T."/>
        </authorList>
    </citation>
    <scope>NUCLEOTIDE SEQUENCE</scope>
    <source>
        <strain evidence="1">CBS6075</strain>
    </source>
</reference>
<comment type="caution">
    <text evidence="1">The sequence shown here is derived from an EMBL/GenBank/DDBJ whole genome shotgun (WGS) entry which is preliminary data.</text>
</comment>